<dbReference type="InterPro" id="IPR036612">
    <property type="entry name" value="KH_dom_type_1_sf"/>
</dbReference>
<reference evidence="4 5" key="1">
    <citation type="submission" date="2023-08" db="EMBL/GenBank/DDBJ databases">
        <title>Black Yeasts Isolated from many extreme environments.</title>
        <authorList>
            <person name="Coleine C."/>
            <person name="Stajich J.E."/>
            <person name="Selbmann L."/>
        </authorList>
    </citation>
    <scope>NUCLEOTIDE SEQUENCE [LARGE SCALE GENOMIC DNA]</scope>
    <source>
        <strain evidence="4 5">CCFEE 5885</strain>
    </source>
</reference>
<keyword evidence="5" id="KW-1185">Reference proteome</keyword>
<evidence type="ECO:0000256" key="1">
    <source>
        <dbReference type="PROSITE-ProRule" id="PRU00117"/>
    </source>
</evidence>
<evidence type="ECO:0000313" key="4">
    <source>
        <dbReference type="EMBL" id="KAK5095368.1"/>
    </source>
</evidence>
<organism evidence="4 5">
    <name type="scientific">Lithohypha guttulata</name>
    <dbReference type="NCBI Taxonomy" id="1690604"/>
    <lineage>
        <taxon>Eukaryota</taxon>
        <taxon>Fungi</taxon>
        <taxon>Dikarya</taxon>
        <taxon>Ascomycota</taxon>
        <taxon>Pezizomycotina</taxon>
        <taxon>Eurotiomycetes</taxon>
        <taxon>Chaetothyriomycetidae</taxon>
        <taxon>Chaetothyriales</taxon>
        <taxon>Trichomeriaceae</taxon>
        <taxon>Lithohypha</taxon>
    </lineage>
</organism>
<feature type="compositionally biased region" description="Low complexity" evidence="2">
    <location>
        <begin position="402"/>
        <end position="418"/>
    </location>
</feature>
<name>A0ABR0KGV6_9EURO</name>
<gene>
    <name evidence="4" type="ORF">LTR24_003080</name>
</gene>
<dbReference type="SUPFAM" id="SSF54791">
    <property type="entry name" value="Eukaryotic type KH-domain (KH-domain type I)"/>
    <property type="match status" value="1"/>
</dbReference>
<dbReference type="CDD" id="cd00105">
    <property type="entry name" value="KH-I"/>
    <property type="match status" value="1"/>
</dbReference>
<proteinExistence type="predicted"/>
<dbReference type="Proteomes" id="UP001345013">
    <property type="component" value="Unassembled WGS sequence"/>
</dbReference>
<dbReference type="Pfam" id="PF00013">
    <property type="entry name" value="KH_1"/>
    <property type="match status" value="1"/>
</dbReference>
<feature type="domain" description="K Homology" evidence="3">
    <location>
        <begin position="226"/>
        <end position="286"/>
    </location>
</feature>
<comment type="caution">
    <text evidence="4">The sequence shown here is derived from an EMBL/GenBank/DDBJ whole genome shotgun (WGS) entry which is preliminary data.</text>
</comment>
<feature type="region of interest" description="Disordered" evidence="2">
    <location>
        <begin position="599"/>
        <end position="628"/>
    </location>
</feature>
<evidence type="ECO:0000313" key="5">
    <source>
        <dbReference type="Proteomes" id="UP001345013"/>
    </source>
</evidence>
<feature type="compositionally biased region" description="Basic and acidic residues" evidence="2">
    <location>
        <begin position="616"/>
        <end position="628"/>
    </location>
</feature>
<evidence type="ECO:0000259" key="3">
    <source>
        <dbReference type="Pfam" id="PF00013"/>
    </source>
</evidence>
<dbReference type="PROSITE" id="PS50084">
    <property type="entry name" value="KH_TYPE_1"/>
    <property type="match status" value="1"/>
</dbReference>
<protein>
    <recommendedName>
        <fullName evidence="3">K Homology domain-containing protein</fullName>
    </recommendedName>
</protein>
<dbReference type="EMBL" id="JAVRRG010000028">
    <property type="protein sequence ID" value="KAK5095368.1"/>
    <property type="molecule type" value="Genomic_DNA"/>
</dbReference>
<evidence type="ECO:0000256" key="2">
    <source>
        <dbReference type="SAM" id="MobiDB-lite"/>
    </source>
</evidence>
<feature type="compositionally biased region" description="Basic residues" evidence="2">
    <location>
        <begin position="1"/>
        <end position="11"/>
    </location>
</feature>
<dbReference type="InterPro" id="IPR004088">
    <property type="entry name" value="KH_dom_type_1"/>
</dbReference>
<dbReference type="Gene3D" id="3.30.1370.10">
    <property type="entry name" value="K Homology domain, type 1"/>
    <property type="match status" value="1"/>
</dbReference>
<feature type="region of interest" description="Disordered" evidence="2">
    <location>
        <begin position="91"/>
        <end position="110"/>
    </location>
</feature>
<keyword evidence="1" id="KW-0694">RNA-binding</keyword>
<feature type="region of interest" description="Disordered" evidence="2">
    <location>
        <begin position="134"/>
        <end position="207"/>
    </location>
</feature>
<feature type="region of interest" description="Disordered" evidence="2">
    <location>
        <begin position="1"/>
        <end position="75"/>
    </location>
</feature>
<accession>A0ABR0KGV6</accession>
<feature type="compositionally biased region" description="Polar residues" evidence="2">
    <location>
        <begin position="449"/>
        <end position="459"/>
    </location>
</feature>
<feature type="compositionally biased region" description="Basic and acidic residues" evidence="2">
    <location>
        <begin position="91"/>
        <end position="109"/>
    </location>
</feature>
<feature type="region of interest" description="Disordered" evidence="2">
    <location>
        <begin position="312"/>
        <end position="531"/>
    </location>
</feature>
<sequence>MSANSAKKRKRSDAGDTVDRGVLPSSKVQKVDDVPNQKEGIQETYVSRRGSKKVRTRENKRGQNVRNKLKKATPEKLRTWRADLPKWKGKLADRQKRIDNSADQAERHALNWKQRKLHYRIEEFEEVLRRCEESQPATKAATPNAVGEEKPSDADDESNSSDESVSDVNSDDENGDDPESSVCHKSESAARLQSHAQSAHQPPALPSDCGAVPTAKLLNPKPVGIIHIPVRALGAVIGPTWRRLQQIERESCTRITIADLRSGSVSPRGCRIYGTDHGIAKATRVIDRLLNYEKQHEEERRLDAAVKDHHLLYPMEGPPRPSRPQPQAQTPKMSSSIEAVRKRLHSGGSAEARQKPSSLPAPKRSQMPQARLCDDTMRPEPSTSTSVLPRKRMGLISDSESDTSSSSGSPSDEEQPASSPVPLPALPKRRLQSTSSDSSGDETELCGKSKTSQSGTAPSIPSRAVPLAHRPRTPQPRSPHSAPAERPPSPPTAPASTPFQVPAGSAVVKIEDDSDEEQEPPPRSRTPPALRRAHDFGIVPVNNMVTLAEFEEILSMKETEKGKLKYKLKVLEYALHFKGVSDPQILRLMSRSGTVDGKKTWDPKYEGILGHPRQGRASDGRPLRRQDR</sequence>
<feature type="compositionally biased region" description="Acidic residues" evidence="2">
    <location>
        <begin position="169"/>
        <end position="179"/>
    </location>
</feature>